<comment type="caution">
    <text evidence="1">The sequence shown here is derived from an EMBL/GenBank/DDBJ whole genome shotgun (WGS) entry which is preliminary data.</text>
</comment>
<reference evidence="1 2" key="2">
    <citation type="journal article" date="2022" name="Mol. Ecol. Resour.">
        <title>The genomes of chicory, endive, great burdock and yacon provide insights into Asteraceae paleo-polyploidization history and plant inulin production.</title>
        <authorList>
            <person name="Fan W."/>
            <person name="Wang S."/>
            <person name="Wang H."/>
            <person name="Wang A."/>
            <person name="Jiang F."/>
            <person name="Liu H."/>
            <person name="Zhao H."/>
            <person name="Xu D."/>
            <person name="Zhang Y."/>
        </authorList>
    </citation>
    <scope>NUCLEOTIDE SEQUENCE [LARGE SCALE GENOMIC DNA]</scope>
    <source>
        <strain evidence="2">cv. Yunnan</strain>
        <tissue evidence="1">Leaves</tissue>
    </source>
</reference>
<accession>A0ACB8ZDG2</accession>
<sequence length="122" mass="13561">MNNCDGGGVDRSTGASVVKPKDEETEGVYRRRGSWQKIVVKVSMTGNKKTRKAMQIAVSIYGIDSVELTTLLRKKVGYTELLSVGPVEQKKPDAKPAEVKVQVDPYQYYYQSYGVPLCVLEL</sequence>
<protein>
    <submittedName>
        <fullName evidence="1">Uncharacterized protein</fullName>
    </submittedName>
</protein>
<proteinExistence type="predicted"/>
<keyword evidence="2" id="KW-1185">Reference proteome</keyword>
<organism evidence="1 2">
    <name type="scientific">Smallanthus sonchifolius</name>
    <dbReference type="NCBI Taxonomy" id="185202"/>
    <lineage>
        <taxon>Eukaryota</taxon>
        <taxon>Viridiplantae</taxon>
        <taxon>Streptophyta</taxon>
        <taxon>Embryophyta</taxon>
        <taxon>Tracheophyta</taxon>
        <taxon>Spermatophyta</taxon>
        <taxon>Magnoliopsida</taxon>
        <taxon>eudicotyledons</taxon>
        <taxon>Gunneridae</taxon>
        <taxon>Pentapetalae</taxon>
        <taxon>asterids</taxon>
        <taxon>campanulids</taxon>
        <taxon>Asterales</taxon>
        <taxon>Asteraceae</taxon>
        <taxon>Asteroideae</taxon>
        <taxon>Heliantheae alliance</taxon>
        <taxon>Millerieae</taxon>
        <taxon>Smallanthus</taxon>
    </lineage>
</organism>
<evidence type="ECO:0000313" key="2">
    <source>
        <dbReference type="Proteomes" id="UP001056120"/>
    </source>
</evidence>
<name>A0ACB8ZDG2_9ASTR</name>
<reference evidence="2" key="1">
    <citation type="journal article" date="2022" name="Mol. Ecol. Resour.">
        <title>The genomes of chicory, endive, great burdock and yacon provide insights into Asteraceae palaeo-polyploidization history and plant inulin production.</title>
        <authorList>
            <person name="Fan W."/>
            <person name="Wang S."/>
            <person name="Wang H."/>
            <person name="Wang A."/>
            <person name="Jiang F."/>
            <person name="Liu H."/>
            <person name="Zhao H."/>
            <person name="Xu D."/>
            <person name="Zhang Y."/>
        </authorList>
    </citation>
    <scope>NUCLEOTIDE SEQUENCE [LARGE SCALE GENOMIC DNA]</scope>
    <source>
        <strain evidence="2">cv. Yunnan</strain>
    </source>
</reference>
<dbReference type="Proteomes" id="UP001056120">
    <property type="component" value="Linkage Group LG26"/>
</dbReference>
<evidence type="ECO:0000313" key="1">
    <source>
        <dbReference type="EMBL" id="KAI3695340.1"/>
    </source>
</evidence>
<gene>
    <name evidence="1" type="ORF">L1987_78336</name>
</gene>
<dbReference type="EMBL" id="CM042043">
    <property type="protein sequence ID" value="KAI3695340.1"/>
    <property type="molecule type" value="Genomic_DNA"/>
</dbReference>